<accession>A0A323V514</accession>
<evidence type="ECO:0000313" key="5">
    <source>
        <dbReference type="Proteomes" id="UP000580718"/>
    </source>
</evidence>
<comment type="caution">
    <text evidence="3">The sequence shown here is derived from an EMBL/GenBank/DDBJ whole genome shotgun (WGS) entry which is preliminary data.</text>
</comment>
<dbReference type="Proteomes" id="UP000580718">
    <property type="component" value="Unassembled WGS sequence"/>
</dbReference>
<evidence type="ECO:0000313" key="2">
    <source>
        <dbReference type="EMBL" id="MBB3674918.1"/>
    </source>
</evidence>
<evidence type="ECO:0000256" key="1">
    <source>
        <dbReference type="SAM" id="MobiDB-lite"/>
    </source>
</evidence>
<name>A0A323V514_9ACTN</name>
<keyword evidence="2" id="KW-0240">DNA-directed RNA polymerase</keyword>
<keyword evidence="2" id="KW-0804">Transcription</keyword>
<organism evidence="3 4">
    <name type="scientific">Modestobacter versicolor</name>
    <dbReference type="NCBI Taxonomy" id="429133"/>
    <lineage>
        <taxon>Bacteria</taxon>
        <taxon>Bacillati</taxon>
        <taxon>Actinomycetota</taxon>
        <taxon>Actinomycetes</taxon>
        <taxon>Geodermatophilales</taxon>
        <taxon>Geodermatophilaceae</taxon>
        <taxon>Modestobacter</taxon>
    </lineage>
</organism>
<evidence type="ECO:0000313" key="4">
    <source>
        <dbReference type="Proteomes" id="UP000247602"/>
    </source>
</evidence>
<dbReference type="InterPro" id="IPR013324">
    <property type="entry name" value="RNA_pol_sigma_r3/r4-like"/>
</dbReference>
<proteinExistence type="predicted"/>
<dbReference type="SUPFAM" id="SSF88659">
    <property type="entry name" value="Sigma3 and sigma4 domains of RNA polymerase sigma factors"/>
    <property type="match status" value="1"/>
</dbReference>
<dbReference type="EMBL" id="QKNV01000244">
    <property type="protein sequence ID" value="PZA19947.1"/>
    <property type="molecule type" value="Genomic_DNA"/>
</dbReference>
<sequence>MDRADGFPAFVAVAEPELLGTAFLLTGSRRDAEALVLTALAQVHRRWRRLGSVQAATEEARRSLVAAALQPGAPQQVEDAGGPGPSPVDHRWLQALHRLAPRTRAAAVLQLHDGLDATATADLLGCDPATAVADLQTALHTLEPLLPAAEPPPVAAPAPAVDPPDDPADDDPYAIYRRPR</sequence>
<reference evidence="2 5" key="2">
    <citation type="submission" date="2020-08" db="EMBL/GenBank/DDBJ databases">
        <title>Sequencing the genomes of 1000 actinobacteria strains.</title>
        <authorList>
            <person name="Klenk H.-P."/>
        </authorList>
    </citation>
    <scope>NUCLEOTIDE SEQUENCE [LARGE SCALE GENOMIC DNA]</scope>
    <source>
        <strain evidence="2 5">DSM 16678</strain>
    </source>
</reference>
<feature type="region of interest" description="Disordered" evidence="1">
    <location>
        <begin position="145"/>
        <end position="180"/>
    </location>
</feature>
<dbReference type="OrthoDB" id="3678480at2"/>
<dbReference type="Proteomes" id="UP000247602">
    <property type="component" value="Unassembled WGS sequence"/>
</dbReference>
<dbReference type="EMBL" id="JACIBU010000001">
    <property type="protein sequence ID" value="MBB3674918.1"/>
    <property type="molecule type" value="Genomic_DNA"/>
</dbReference>
<reference evidence="3 4" key="1">
    <citation type="submission" date="2018-06" db="EMBL/GenBank/DDBJ databases">
        <title>Draft genome sequence of Modestobacter versicolor CP153-2.</title>
        <authorList>
            <person name="Gundlapally S.R."/>
        </authorList>
    </citation>
    <scope>NUCLEOTIDE SEQUENCE [LARGE SCALE GENOMIC DNA]</scope>
    <source>
        <strain evidence="3 4">CP153-2</strain>
    </source>
</reference>
<dbReference type="AlphaFoldDB" id="A0A323V514"/>
<evidence type="ECO:0000313" key="3">
    <source>
        <dbReference type="EMBL" id="PZA19947.1"/>
    </source>
</evidence>
<dbReference type="GO" id="GO:0000428">
    <property type="term" value="C:DNA-directed RNA polymerase complex"/>
    <property type="evidence" value="ECO:0007669"/>
    <property type="project" value="UniProtKB-KW"/>
</dbReference>
<protein>
    <submittedName>
        <fullName evidence="2">DNA-directed RNA polymerase specialized sigma24 family protein</fullName>
    </submittedName>
</protein>
<dbReference type="Gene3D" id="1.20.140.160">
    <property type="match status" value="1"/>
</dbReference>
<feature type="compositionally biased region" description="Acidic residues" evidence="1">
    <location>
        <begin position="163"/>
        <end position="172"/>
    </location>
</feature>
<gene>
    <name evidence="3" type="ORF">DMO24_17980</name>
    <name evidence="2" type="ORF">FHX36_000653</name>
</gene>
<dbReference type="RefSeq" id="WP_110553578.1">
    <property type="nucleotide sequence ID" value="NZ_JACIBU010000001.1"/>
</dbReference>
<keyword evidence="4" id="KW-1185">Reference proteome</keyword>
<feature type="compositionally biased region" description="Pro residues" evidence="1">
    <location>
        <begin position="149"/>
        <end position="162"/>
    </location>
</feature>